<evidence type="ECO:0000313" key="5">
    <source>
        <dbReference type="Proteomes" id="UP000192847"/>
    </source>
</evidence>
<keyword evidence="2" id="KW-0597">Phosphoprotein</keyword>
<dbReference type="PANTHER" id="PTHR44845:SF6">
    <property type="entry name" value="BETA-ALANINE-ACTIVATING ENZYME"/>
    <property type="match status" value="1"/>
</dbReference>
<dbReference type="InterPro" id="IPR020806">
    <property type="entry name" value="PKS_PP-bd"/>
</dbReference>
<dbReference type="EMBL" id="MVIL01000024">
    <property type="protein sequence ID" value="ORB80311.1"/>
    <property type="molecule type" value="Genomic_DNA"/>
</dbReference>
<dbReference type="PROSITE" id="PS50075">
    <property type="entry name" value="CARRIER"/>
    <property type="match status" value="1"/>
</dbReference>
<dbReference type="Gene3D" id="1.10.1200.10">
    <property type="entry name" value="ACP-like"/>
    <property type="match status" value="1"/>
</dbReference>
<accession>A0ABX3TNC7</accession>
<dbReference type="InterPro" id="IPR036291">
    <property type="entry name" value="NAD(P)-bd_dom_sf"/>
</dbReference>
<evidence type="ECO:0000259" key="3">
    <source>
        <dbReference type="PROSITE" id="PS50075"/>
    </source>
</evidence>
<proteinExistence type="predicted"/>
<dbReference type="Gene3D" id="3.30.300.30">
    <property type="match status" value="1"/>
</dbReference>
<comment type="caution">
    <text evidence="4">The sequence shown here is derived from an EMBL/GenBank/DDBJ whole genome shotgun (WGS) entry which is preliminary data.</text>
</comment>
<dbReference type="InterPro" id="IPR036736">
    <property type="entry name" value="ACP-like_sf"/>
</dbReference>
<feature type="non-terminal residue" evidence="4">
    <location>
        <position position="1"/>
    </location>
</feature>
<protein>
    <submittedName>
        <fullName evidence="4">Non-ribosomal peptide synthetase</fullName>
    </submittedName>
</protein>
<dbReference type="Proteomes" id="UP000192847">
    <property type="component" value="Unassembled WGS sequence"/>
</dbReference>
<reference evidence="4 5" key="1">
    <citation type="submission" date="2017-02" db="EMBL/GenBank/DDBJ databases">
        <title>The new phylogeny of genus Mycobacterium.</title>
        <authorList>
            <person name="Tortoli E."/>
            <person name="Trovato A."/>
            <person name="Cirillo D.M."/>
        </authorList>
    </citation>
    <scope>NUCLEOTIDE SEQUENCE [LARGE SCALE GENOMIC DNA]</scope>
    <source>
        <strain evidence="4 5">CCUG 56329</strain>
    </source>
</reference>
<evidence type="ECO:0000256" key="2">
    <source>
        <dbReference type="ARBA" id="ARBA00022553"/>
    </source>
</evidence>
<dbReference type="PROSITE" id="PS00012">
    <property type="entry name" value="PHOSPHOPANTETHEINE"/>
    <property type="match status" value="1"/>
</dbReference>
<gene>
    <name evidence="4" type="ORF">BST46_09790</name>
</gene>
<organism evidence="4 5">
    <name type="scientific">Mycobacterium timonense</name>
    <dbReference type="NCBI Taxonomy" id="701043"/>
    <lineage>
        <taxon>Bacteria</taxon>
        <taxon>Bacillati</taxon>
        <taxon>Actinomycetota</taxon>
        <taxon>Actinomycetes</taxon>
        <taxon>Mycobacteriales</taxon>
        <taxon>Mycobacteriaceae</taxon>
        <taxon>Mycobacterium</taxon>
        <taxon>Mycobacterium avium complex (MAC)</taxon>
    </lineage>
</organism>
<dbReference type="Pfam" id="PF00550">
    <property type="entry name" value="PP-binding"/>
    <property type="match status" value="1"/>
</dbReference>
<dbReference type="Gene3D" id="3.40.50.720">
    <property type="entry name" value="NAD(P)-binding Rossmann-like Domain"/>
    <property type="match status" value="1"/>
</dbReference>
<evidence type="ECO:0000313" key="4">
    <source>
        <dbReference type="EMBL" id="ORB80311.1"/>
    </source>
</evidence>
<name>A0ABX3TNC7_9MYCO</name>
<dbReference type="SUPFAM" id="SSF51735">
    <property type="entry name" value="NAD(P)-binding Rossmann-fold domains"/>
    <property type="match status" value="1"/>
</dbReference>
<dbReference type="PANTHER" id="PTHR44845">
    <property type="entry name" value="CARRIER DOMAIN-CONTAINING PROTEIN"/>
    <property type="match status" value="1"/>
</dbReference>
<dbReference type="InterPro" id="IPR045851">
    <property type="entry name" value="AMP-bd_C_sf"/>
</dbReference>
<dbReference type="InterPro" id="IPR009081">
    <property type="entry name" value="PP-bd_ACP"/>
</dbReference>
<dbReference type="RefSeq" id="WP_142277379.1">
    <property type="nucleotide sequence ID" value="NZ_MVIL01000024.1"/>
</dbReference>
<dbReference type="Pfam" id="PF07993">
    <property type="entry name" value="NAD_binding_4"/>
    <property type="match status" value="1"/>
</dbReference>
<dbReference type="Gene3D" id="2.30.38.10">
    <property type="entry name" value="Luciferase, Domain 3"/>
    <property type="match status" value="1"/>
</dbReference>
<feature type="domain" description="Carrier" evidence="3">
    <location>
        <begin position="172"/>
        <end position="248"/>
    </location>
</feature>
<keyword evidence="5" id="KW-1185">Reference proteome</keyword>
<dbReference type="InterPro" id="IPR006162">
    <property type="entry name" value="Ppantetheine_attach_site"/>
</dbReference>
<dbReference type="CDD" id="cd05235">
    <property type="entry name" value="SDR_e1"/>
    <property type="match status" value="1"/>
</dbReference>
<dbReference type="SUPFAM" id="SSF56801">
    <property type="entry name" value="Acetyl-CoA synthetase-like"/>
    <property type="match status" value="1"/>
</dbReference>
<dbReference type="NCBIfam" id="TIGR01746">
    <property type="entry name" value="Thioester-redct"/>
    <property type="match status" value="1"/>
</dbReference>
<dbReference type="InterPro" id="IPR025110">
    <property type="entry name" value="AMP-bd_C"/>
</dbReference>
<dbReference type="InterPro" id="IPR013120">
    <property type="entry name" value="FAR_NAD-bd"/>
</dbReference>
<dbReference type="Pfam" id="PF13193">
    <property type="entry name" value="AMP-binding_C"/>
    <property type="match status" value="1"/>
</dbReference>
<dbReference type="SUPFAM" id="SSF47336">
    <property type="entry name" value="ACP-like"/>
    <property type="match status" value="1"/>
</dbReference>
<keyword evidence="1" id="KW-0596">Phosphopantetheine</keyword>
<sequence length="702" mass="75692">LRPVPAGVTGELYIAGAGVAAGYLGRPGLTASRFVACPFGGAGERMYRTGDLARWGTDGQLQYLGRADQQVKIRGYRIELGEIQSALAELDGVEQATVIAREDRPGDKRLVGYVTGTADPAQLRTALAERLPGYMVPAAVLVLDALPLTPSGKLDTGALPAPDYQGPEDYLAPAGAVEEILAWLYAQVLGLPRRVGVQESFFDLGGDSLSAMRLVAAIYNALDIHLPVRAVFEAPSVRSLSQRLNADPAVAQGLRADFASVHGRDATEVYASDLTLDKFIDAATLSAAPALPGPGAEVRTVLLTGATGFLGRYLVLQWLERLELADGKLICLVRAASDDDARRRLERTFDSGDPALLRYFHELAADHLEVIAGDKGRANLGLDDRTWQRLADTVDLIVDAAAVVNGVLPYQELFGPNVAGTAELIRLALSTRLKPYSYVSTANVGDQIEPSAFTEDADIRVAGPIRTIDGGYGNGYGNSKWAGEVLLREAHDLCGLPVSVFRCDMILADTSYAGQLNLPDMFTRLLFSVVASGVAPRSFYRLDAHGNRQRAHFDALPVEFVAEAIATLGAQVGRDAGTGFATYHVMNPHDDGIGLDEYVDWLIEAGYPIERVDDFDQWLHRMETALHALPERQRHQSVLQLLALRNARHVPPADPARGCLGPTERFRAAVQEAKIGADNDIPHITAPVIVKYVTDLQLLGLL</sequence>
<dbReference type="SMART" id="SM00823">
    <property type="entry name" value="PKS_PP"/>
    <property type="match status" value="1"/>
</dbReference>
<evidence type="ECO:0000256" key="1">
    <source>
        <dbReference type="ARBA" id="ARBA00022450"/>
    </source>
</evidence>
<dbReference type="InterPro" id="IPR010080">
    <property type="entry name" value="Thioester_reductase-like_dom"/>
</dbReference>